<evidence type="ECO:0000313" key="2">
    <source>
        <dbReference type="Proteomes" id="UP000249081"/>
    </source>
</evidence>
<proteinExistence type="predicted"/>
<sequence>MDETKRLVFDTLKAHRLWLDVKSKNSRARYLYRSEGFVEEGFMRECLFEEVERESLVLRATSSGN</sequence>
<dbReference type="Gene3D" id="3.40.630.30">
    <property type="match status" value="1"/>
</dbReference>
<evidence type="ECO:0000313" key="1">
    <source>
        <dbReference type="EMBL" id="PZO38752.1"/>
    </source>
</evidence>
<dbReference type="EMBL" id="QBMN01000099">
    <property type="protein sequence ID" value="PZO38752.1"/>
    <property type="molecule type" value="Genomic_DNA"/>
</dbReference>
<dbReference type="SUPFAM" id="SSF55729">
    <property type="entry name" value="Acyl-CoA N-acyltransferases (Nat)"/>
    <property type="match status" value="1"/>
</dbReference>
<reference evidence="2" key="1">
    <citation type="submission" date="2018-04" db="EMBL/GenBank/DDBJ databases">
        <authorList>
            <person name="Cornet L."/>
        </authorList>
    </citation>
    <scope>NUCLEOTIDE SEQUENCE [LARGE SCALE GENOMIC DNA]</scope>
</reference>
<comment type="caution">
    <text evidence="1">The sequence shown here is derived from an EMBL/GenBank/DDBJ whole genome shotgun (WGS) entry which is preliminary data.</text>
</comment>
<name>A0A2W4W2K7_9CYAN</name>
<gene>
    <name evidence="1" type="ORF">DCF17_14225</name>
</gene>
<dbReference type="InterPro" id="IPR016181">
    <property type="entry name" value="Acyl_CoA_acyltransferase"/>
</dbReference>
<organism evidence="1 2">
    <name type="scientific">Shackletoniella antarctica</name>
    <dbReference type="NCBI Taxonomy" id="268115"/>
    <lineage>
        <taxon>Bacteria</taxon>
        <taxon>Bacillati</taxon>
        <taxon>Cyanobacteriota</taxon>
        <taxon>Cyanophyceae</taxon>
        <taxon>Oculatellales</taxon>
        <taxon>Oculatellaceae</taxon>
        <taxon>Shackletoniella</taxon>
    </lineage>
</organism>
<reference evidence="1 2" key="2">
    <citation type="submission" date="2018-06" db="EMBL/GenBank/DDBJ databases">
        <title>Metagenomic assembly of (sub)arctic Cyanobacteria and their associated microbiome from non-axenic cultures.</title>
        <authorList>
            <person name="Baurain D."/>
        </authorList>
    </citation>
    <scope>NUCLEOTIDE SEQUENCE [LARGE SCALE GENOMIC DNA]</scope>
    <source>
        <strain evidence="1">ULC041bin1</strain>
    </source>
</reference>
<evidence type="ECO:0008006" key="3">
    <source>
        <dbReference type="Google" id="ProtNLM"/>
    </source>
</evidence>
<accession>A0A2W4W2K7</accession>
<dbReference type="AlphaFoldDB" id="A0A2W4W2K7"/>
<dbReference type="Proteomes" id="UP000249081">
    <property type="component" value="Unassembled WGS sequence"/>
</dbReference>
<protein>
    <recommendedName>
        <fullName evidence="3">N-acetyltransferase domain-containing protein</fullName>
    </recommendedName>
</protein>